<dbReference type="SMART" id="SM00397">
    <property type="entry name" value="t_SNARE"/>
    <property type="match status" value="1"/>
</dbReference>
<evidence type="ECO:0000256" key="7">
    <source>
        <dbReference type="RuleBase" id="RU003496"/>
    </source>
</evidence>
<evidence type="ECO:0000259" key="9">
    <source>
        <dbReference type="PROSITE" id="PS50192"/>
    </source>
</evidence>
<dbReference type="GO" id="GO:0016082">
    <property type="term" value="P:synaptic vesicle priming"/>
    <property type="evidence" value="ECO:0007669"/>
    <property type="project" value="TreeGrafter"/>
</dbReference>
<feature type="region of interest" description="Disordered" evidence="8">
    <location>
        <begin position="214"/>
        <end position="244"/>
    </location>
</feature>
<accession>A0A7J7EB85</accession>
<evidence type="ECO:0000313" key="11">
    <source>
        <dbReference type="Proteomes" id="UP000551758"/>
    </source>
</evidence>
<dbReference type="GO" id="GO:0019905">
    <property type="term" value="F:syntaxin binding"/>
    <property type="evidence" value="ECO:0007669"/>
    <property type="project" value="TreeGrafter"/>
</dbReference>
<feature type="domain" description="T-SNARE coiled-coil homology" evidence="9">
    <location>
        <begin position="179"/>
        <end position="241"/>
    </location>
</feature>
<feature type="region of interest" description="Disordered" evidence="8">
    <location>
        <begin position="85"/>
        <end position="169"/>
    </location>
</feature>
<comment type="caution">
    <text evidence="10">The sequence shown here is derived from an EMBL/GenBank/DDBJ whole genome shotgun (WGS) entry which is preliminary data.</text>
</comment>
<dbReference type="GO" id="GO:0031629">
    <property type="term" value="P:synaptic vesicle fusion to presynaptic active zone membrane"/>
    <property type="evidence" value="ECO:0007669"/>
    <property type="project" value="TreeGrafter"/>
</dbReference>
<evidence type="ECO:0000256" key="5">
    <source>
        <dbReference type="ARBA" id="ARBA00023054"/>
    </source>
</evidence>
<dbReference type="Pfam" id="PF00835">
    <property type="entry name" value="SNAP-25"/>
    <property type="match status" value="1"/>
</dbReference>
<comment type="subcellular location">
    <subcellularLocation>
        <location evidence="6">Synapse</location>
        <location evidence="6">Synaptosome</location>
    </subcellularLocation>
</comment>
<dbReference type="PANTHER" id="PTHR19305:SF4">
    <property type="entry name" value="SYNAPTOSOMAL-ASSOCIATED PROTEIN 23"/>
    <property type="match status" value="1"/>
</dbReference>
<dbReference type="PROSITE" id="PS50192">
    <property type="entry name" value="T_SNARE"/>
    <property type="match status" value="1"/>
</dbReference>
<evidence type="ECO:0000313" key="10">
    <source>
        <dbReference type="EMBL" id="KAF5913075.1"/>
    </source>
</evidence>
<dbReference type="SUPFAM" id="SSF58038">
    <property type="entry name" value="SNARE fusion complex"/>
    <property type="match status" value="1"/>
</dbReference>
<evidence type="ECO:0000256" key="2">
    <source>
        <dbReference type="ARBA" id="ARBA00022599"/>
    </source>
</evidence>
<feature type="compositionally biased region" description="Basic and acidic residues" evidence="8">
    <location>
        <begin position="96"/>
        <end position="109"/>
    </location>
</feature>
<proteinExistence type="inferred from homology"/>
<dbReference type="GO" id="GO:0005484">
    <property type="term" value="F:SNAP receptor activity"/>
    <property type="evidence" value="ECO:0007669"/>
    <property type="project" value="TreeGrafter"/>
</dbReference>
<keyword evidence="5" id="KW-0175">Coiled coil</keyword>
<keyword evidence="2" id="KW-0771">Synaptosome</keyword>
<keyword evidence="4" id="KW-0770">Synapse</keyword>
<dbReference type="Proteomes" id="UP000551758">
    <property type="component" value="Unassembled WGS sequence"/>
</dbReference>
<dbReference type="GO" id="GO:0005886">
    <property type="term" value="C:plasma membrane"/>
    <property type="evidence" value="ECO:0007669"/>
    <property type="project" value="TreeGrafter"/>
</dbReference>
<feature type="compositionally biased region" description="Basic and acidic residues" evidence="8">
    <location>
        <begin position="219"/>
        <end position="232"/>
    </location>
</feature>
<protein>
    <recommendedName>
        <fullName evidence="7">Synaptosomal-associated protein</fullName>
    </recommendedName>
</protein>
<reference evidence="10 11" key="1">
    <citation type="journal article" date="2020" name="Mol. Biol. Evol.">
        <title>Interspecific Gene Flow and the Evolution of Specialization in Black and White Rhinoceros.</title>
        <authorList>
            <person name="Moodley Y."/>
            <person name="Westbury M.V."/>
            <person name="Russo I.M."/>
            <person name="Gopalakrishnan S."/>
            <person name="Rakotoarivelo A."/>
            <person name="Olsen R.A."/>
            <person name="Prost S."/>
            <person name="Tunstall T."/>
            <person name="Ryder O.A."/>
            <person name="Dalen L."/>
            <person name="Bruford M.W."/>
        </authorList>
    </citation>
    <scope>NUCLEOTIDE SEQUENCE [LARGE SCALE GENOMIC DNA]</scope>
    <source>
        <strain evidence="10">SBR-YM</strain>
        <tissue evidence="10">Skin</tissue>
    </source>
</reference>
<dbReference type="Gene3D" id="1.20.5.110">
    <property type="match status" value="1"/>
</dbReference>
<dbReference type="CDD" id="cd15884">
    <property type="entry name" value="SNARE_SNAP23C"/>
    <property type="match status" value="1"/>
</dbReference>
<name>A0A7J7EB85_DICBM</name>
<organism evidence="10 11">
    <name type="scientific">Diceros bicornis minor</name>
    <name type="common">South-central black rhinoceros</name>
    <dbReference type="NCBI Taxonomy" id="77932"/>
    <lineage>
        <taxon>Eukaryota</taxon>
        <taxon>Metazoa</taxon>
        <taxon>Chordata</taxon>
        <taxon>Craniata</taxon>
        <taxon>Vertebrata</taxon>
        <taxon>Euteleostomi</taxon>
        <taxon>Mammalia</taxon>
        <taxon>Eutheria</taxon>
        <taxon>Laurasiatheria</taxon>
        <taxon>Perissodactyla</taxon>
        <taxon>Rhinocerotidae</taxon>
        <taxon>Diceros</taxon>
    </lineage>
</organism>
<evidence type="ECO:0000256" key="3">
    <source>
        <dbReference type="ARBA" id="ARBA00022737"/>
    </source>
</evidence>
<dbReference type="GO" id="GO:0043005">
    <property type="term" value="C:neuron projection"/>
    <property type="evidence" value="ECO:0007669"/>
    <property type="project" value="UniProtKB-KW"/>
</dbReference>
<evidence type="ECO:0000256" key="6">
    <source>
        <dbReference type="ARBA" id="ARBA00034102"/>
    </source>
</evidence>
<sequence length="244" mass="27304">MKTFKDLKASRKGNNFRSYENHVNRKETTDFGIASTQHLPLTPKPPSNFLIRISIVLSISTKEALNYTDINTDFMQNTVTHCEKEQTKKIQKTSSRAKELGKKEGGEEREKEEETPEKESLVTKNFESSKAYKATWGDGGDNYPSNVLSKQPGHVTNGQPQQATIGAASSGYIKRITNDAREEEMEENLTQAGSILGHLKNMALDMGNEIEAQNQQTEHITKKADTNKDRIDNANARAKKLTDS</sequence>
<dbReference type="InterPro" id="IPR000928">
    <property type="entry name" value="SNAP-25_dom"/>
</dbReference>
<keyword evidence="3" id="KW-0677">Repeat</keyword>
<evidence type="ECO:0000256" key="8">
    <source>
        <dbReference type="SAM" id="MobiDB-lite"/>
    </source>
</evidence>
<dbReference type="AlphaFoldDB" id="A0A7J7EB85"/>
<feature type="compositionally biased region" description="Polar residues" evidence="8">
    <location>
        <begin position="143"/>
        <end position="164"/>
    </location>
</feature>
<evidence type="ECO:0000256" key="1">
    <source>
        <dbReference type="ARBA" id="ARBA00009480"/>
    </source>
</evidence>
<dbReference type="EMBL" id="JACDTQ010003659">
    <property type="protein sequence ID" value="KAF5913075.1"/>
    <property type="molecule type" value="Genomic_DNA"/>
</dbReference>
<evidence type="ECO:0000256" key="4">
    <source>
        <dbReference type="ARBA" id="ARBA00023018"/>
    </source>
</evidence>
<dbReference type="InterPro" id="IPR000727">
    <property type="entry name" value="T_SNARE_dom"/>
</dbReference>
<keyword evidence="11" id="KW-1185">Reference proteome</keyword>
<dbReference type="PANTHER" id="PTHR19305">
    <property type="entry name" value="SYNAPTOSOMAL ASSOCIATED PROTEIN"/>
    <property type="match status" value="1"/>
</dbReference>
<gene>
    <name evidence="10" type="ORF">HPG69_009026</name>
</gene>
<dbReference type="GO" id="GO:0031201">
    <property type="term" value="C:SNARE complex"/>
    <property type="evidence" value="ECO:0007669"/>
    <property type="project" value="TreeGrafter"/>
</dbReference>
<comment type="similarity">
    <text evidence="1 7">Belongs to the SNAP-25 family.</text>
</comment>
<dbReference type="FunFam" id="1.20.5.110:FF:000018">
    <property type="entry name" value="Synaptosomal-associated protein"/>
    <property type="match status" value="1"/>
</dbReference>
<dbReference type="GO" id="GO:0098793">
    <property type="term" value="C:presynapse"/>
    <property type="evidence" value="ECO:0007669"/>
    <property type="project" value="GOC"/>
</dbReference>